<protein>
    <submittedName>
        <fullName evidence="1">Uncharacterized protein</fullName>
    </submittedName>
</protein>
<sequence length="101" mass="11491">MRYLRFQQWLTKMKVTTDKGNASKEEMIKTVYAKGHALQDHLENSLLAKANLVRKAVLNTREKRLKEKAMRENSRPLTLVEKQKLEGILNGLGGTVKNIAG</sequence>
<organism evidence="1 2">
    <name type="scientific">Bartonella grahamii</name>
    <dbReference type="NCBI Taxonomy" id="33045"/>
    <lineage>
        <taxon>Bacteria</taxon>
        <taxon>Pseudomonadati</taxon>
        <taxon>Pseudomonadota</taxon>
        <taxon>Alphaproteobacteria</taxon>
        <taxon>Hyphomicrobiales</taxon>
        <taxon>Bartonellaceae</taxon>
        <taxon>Bartonella</taxon>
    </lineage>
</organism>
<dbReference type="Proteomes" id="UP000253846">
    <property type="component" value="Unassembled WGS sequence"/>
</dbReference>
<dbReference type="EMBL" id="UFTD01000001">
    <property type="protein sequence ID" value="SSZ39044.1"/>
    <property type="molecule type" value="Genomic_DNA"/>
</dbReference>
<dbReference type="RefSeq" id="WP_372440012.1">
    <property type="nucleotide sequence ID" value="NZ_CACVBG010000005.1"/>
</dbReference>
<name>A0A336NA33_BARGR</name>
<reference evidence="1 2" key="1">
    <citation type="submission" date="2018-06" db="EMBL/GenBank/DDBJ databases">
        <authorList>
            <consortium name="Pathogen Informatics"/>
            <person name="Doyle S."/>
        </authorList>
    </citation>
    <scope>NUCLEOTIDE SEQUENCE [LARGE SCALE GENOMIC DNA]</scope>
    <source>
        <strain evidence="1 2">NCTC12860</strain>
    </source>
</reference>
<gene>
    <name evidence="1" type="ORF">NCTC12860_00234</name>
</gene>
<proteinExistence type="predicted"/>
<accession>A0A336NA33</accession>
<evidence type="ECO:0000313" key="1">
    <source>
        <dbReference type="EMBL" id="SSZ39044.1"/>
    </source>
</evidence>
<evidence type="ECO:0000313" key="2">
    <source>
        <dbReference type="Proteomes" id="UP000253846"/>
    </source>
</evidence>
<dbReference type="AlphaFoldDB" id="A0A336NA33"/>